<dbReference type="EMBL" id="RCTF01000007">
    <property type="protein sequence ID" value="RLP78712.1"/>
    <property type="molecule type" value="Genomic_DNA"/>
</dbReference>
<evidence type="ECO:0000256" key="2">
    <source>
        <dbReference type="SAM" id="SignalP"/>
    </source>
</evidence>
<keyword evidence="4" id="KW-1185">Reference proteome</keyword>
<organism evidence="3 4">
    <name type="scientific">Xanthobacter tagetidis</name>
    <dbReference type="NCBI Taxonomy" id="60216"/>
    <lineage>
        <taxon>Bacteria</taxon>
        <taxon>Pseudomonadati</taxon>
        <taxon>Pseudomonadota</taxon>
        <taxon>Alphaproteobacteria</taxon>
        <taxon>Hyphomicrobiales</taxon>
        <taxon>Xanthobacteraceae</taxon>
        <taxon>Xanthobacter</taxon>
    </lineage>
</organism>
<gene>
    <name evidence="3" type="ORF">D9R14_10670</name>
</gene>
<dbReference type="AlphaFoldDB" id="A0A3L7AH17"/>
<keyword evidence="2" id="KW-0732">Signal</keyword>
<dbReference type="OrthoDB" id="8250533at2"/>
<protein>
    <submittedName>
        <fullName evidence="3">Uncharacterized protein</fullName>
    </submittedName>
</protein>
<feature type="region of interest" description="Disordered" evidence="1">
    <location>
        <begin position="409"/>
        <end position="430"/>
    </location>
</feature>
<sequence>MLLAHLAGAGAVAILALGMLAAPARAGCSLDDLWNATKDTFQNAPTECAAQLSNPAFYALTAFLAGAIQTPEGKSFCSGVSGLKEDFKDDQEKLSNYWSYLPQSLQNTLQAELPYFSKLSESAADANLALATMDCACSVVTWDGPDAVAGEIGECFKGALCELQDLAHDLLPDEFPSCTGTPPAPPQLVDCRLDPSSDDPNSAFELWNQGTGWVGDVGMCNERYYAGPMKGEFVAGFTCEGDVCYSDGLLRSGSGTYCYCPAAMQQMSWYNLGDGDCYRYLHCACPAGTTAVGGAGGAGYMCTCNDTGLPVNADGTCPKPCNCDCPNNLVLVSKDTKSCTCTCGCPQGQTRVGDTCVTPCADPSQLMLEGGTCCAATQATACGTCCPFGMKPDANGQSCVSVLGKPGAPKLPPKGPLLPPKLPKQMPKGL</sequence>
<dbReference type="Proteomes" id="UP000269692">
    <property type="component" value="Unassembled WGS sequence"/>
</dbReference>
<accession>A0A3L7AH17</accession>
<evidence type="ECO:0000313" key="4">
    <source>
        <dbReference type="Proteomes" id="UP000269692"/>
    </source>
</evidence>
<evidence type="ECO:0000313" key="3">
    <source>
        <dbReference type="EMBL" id="RLP78712.1"/>
    </source>
</evidence>
<dbReference type="RefSeq" id="WP_121623305.1">
    <property type="nucleotide sequence ID" value="NZ_JACIIW010000005.1"/>
</dbReference>
<evidence type="ECO:0000256" key="1">
    <source>
        <dbReference type="SAM" id="MobiDB-lite"/>
    </source>
</evidence>
<proteinExistence type="predicted"/>
<reference evidence="3 4" key="1">
    <citation type="submission" date="2018-10" db="EMBL/GenBank/DDBJ databases">
        <title>Xanthobacter tagetidis genome sequencing and assembly.</title>
        <authorList>
            <person name="Maclea K.S."/>
            <person name="Goen A.E."/>
            <person name="Fatima S.A."/>
        </authorList>
    </citation>
    <scope>NUCLEOTIDE SEQUENCE [LARGE SCALE GENOMIC DNA]</scope>
    <source>
        <strain evidence="3 4">ATCC 700314</strain>
    </source>
</reference>
<feature type="signal peptide" evidence="2">
    <location>
        <begin position="1"/>
        <end position="26"/>
    </location>
</feature>
<comment type="caution">
    <text evidence="3">The sequence shown here is derived from an EMBL/GenBank/DDBJ whole genome shotgun (WGS) entry which is preliminary data.</text>
</comment>
<feature type="compositionally biased region" description="Pro residues" evidence="1">
    <location>
        <begin position="409"/>
        <end position="422"/>
    </location>
</feature>
<feature type="chain" id="PRO_5018248009" evidence="2">
    <location>
        <begin position="27"/>
        <end position="430"/>
    </location>
</feature>
<name>A0A3L7AH17_9HYPH</name>